<evidence type="ECO:0000256" key="1">
    <source>
        <dbReference type="SAM" id="MobiDB-lite"/>
    </source>
</evidence>
<dbReference type="EMBL" id="UYWY01004751">
    <property type="protein sequence ID" value="VDM29306.1"/>
    <property type="molecule type" value="Genomic_DNA"/>
</dbReference>
<protein>
    <submittedName>
        <fullName evidence="2">Uncharacterized protein</fullName>
    </submittedName>
</protein>
<proteinExistence type="predicted"/>
<reference evidence="2" key="1">
    <citation type="submission" date="2018-11" db="EMBL/GenBank/DDBJ databases">
        <authorList>
            <consortium name="Pathogen Informatics"/>
        </authorList>
    </citation>
    <scope>NUCLEOTIDE SEQUENCE [LARGE SCALE GENOMIC DNA]</scope>
</reference>
<feature type="region of interest" description="Disordered" evidence="1">
    <location>
        <begin position="60"/>
        <end position="102"/>
    </location>
</feature>
<accession>A0A3P7F9Y2</accession>
<organism evidence="2">
    <name type="scientific">Toxocara canis</name>
    <name type="common">Canine roundworm</name>
    <dbReference type="NCBI Taxonomy" id="6265"/>
    <lineage>
        <taxon>Eukaryota</taxon>
        <taxon>Metazoa</taxon>
        <taxon>Ecdysozoa</taxon>
        <taxon>Nematoda</taxon>
        <taxon>Chromadorea</taxon>
        <taxon>Rhabditida</taxon>
        <taxon>Spirurina</taxon>
        <taxon>Ascaridomorpha</taxon>
        <taxon>Ascaridoidea</taxon>
        <taxon>Toxocaridae</taxon>
        <taxon>Toxocara</taxon>
    </lineage>
</organism>
<evidence type="ECO:0000313" key="2">
    <source>
        <dbReference type="EMBL" id="VDM29306.1"/>
    </source>
</evidence>
<sequence length="173" mass="18767">MAVNTTAKERIAKRFVYNVPPIPITLPKPELVDDTSTAPLEQRGSYSGTEHGVLVADKTDIVTDDSSSSIRSAARKSDVDERQRRHKTTAEMPTGNPDGTAVPTREETAMIEATRLSAFTSVIDGPVNHENASYSDDVLLSANDTSEARTKGSLPLRLNKMTLAVVMMLSTIH</sequence>
<name>A0A3P7F9Y2_TOXCA</name>
<gene>
    <name evidence="2" type="ORF">TCNE_LOCUS3589</name>
</gene>
<dbReference type="AlphaFoldDB" id="A0A3P7F9Y2"/>